<gene>
    <name evidence="2" type="ORF">CLUMA_CG005304</name>
</gene>
<reference evidence="2 3" key="1">
    <citation type="submission" date="2015-04" db="EMBL/GenBank/DDBJ databases">
        <authorList>
            <person name="Syromyatnikov M.Y."/>
            <person name="Popov V.N."/>
        </authorList>
    </citation>
    <scope>NUCLEOTIDE SEQUENCE [LARGE SCALE GENOMIC DNA]</scope>
</reference>
<protein>
    <submittedName>
        <fullName evidence="2">CLUMA_CG005304, isoform A</fullName>
    </submittedName>
</protein>
<dbReference type="AlphaFoldDB" id="A0A1J1HYN8"/>
<sequence length="29" mass="3338">MDRRSGSPIHEKNGSKTRSTFHFSRALFS</sequence>
<organism evidence="2 3">
    <name type="scientific">Clunio marinus</name>
    <dbReference type="NCBI Taxonomy" id="568069"/>
    <lineage>
        <taxon>Eukaryota</taxon>
        <taxon>Metazoa</taxon>
        <taxon>Ecdysozoa</taxon>
        <taxon>Arthropoda</taxon>
        <taxon>Hexapoda</taxon>
        <taxon>Insecta</taxon>
        <taxon>Pterygota</taxon>
        <taxon>Neoptera</taxon>
        <taxon>Endopterygota</taxon>
        <taxon>Diptera</taxon>
        <taxon>Nematocera</taxon>
        <taxon>Chironomoidea</taxon>
        <taxon>Chironomidae</taxon>
        <taxon>Clunio</taxon>
    </lineage>
</organism>
<evidence type="ECO:0000313" key="2">
    <source>
        <dbReference type="EMBL" id="CRK91654.1"/>
    </source>
</evidence>
<evidence type="ECO:0000256" key="1">
    <source>
        <dbReference type="SAM" id="MobiDB-lite"/>
    </source>
</evidence>
<feature type="compositionally biased region" description="Basic and acidic residues" evidence="1">
    <location>
        <begin position="1"/>
        <end position="14"/>
    </location>
</feature>
<name>A0A1J1HYN8_9DIPT</name>
<feature type="region of interest" description="Disordered" evidence="1">
    <location>
        <begin position="1"/>
        <end position="29"/>
    </location>
</feature>
<evidence type="ECO:0000313" key="3">
    <source>
        <dbReference type="Proteomes" id="UP000183832"/>
    </source>
</evidence>
<dbReference type="EMBL" id="CVRI01000021">
    <property type="protein sequence ID" value="CRK91654.1"/>
    <property type="molecule type" value="Genomic_DNA"/>
</dbReference>
<keyword evidence="3" id="KW-1185">Reference proteome</keyword>
<proteinExistence type="predicted"/>
<accession>A0A1J1HYN8</accession>
<dbReference type="Proteomes" id="UP000183832">
    <property type="component" value="Unassembled WGS sequence"/>
</dbReference>